<feature type="compositionally biased region" description="Polar residues" evidence="1">
    <location>
        <begin position="196"/>
        <end position="208"/>
    </location>
</feature>
<feature type="region of interest" description="Disordered" evidence="1">
    <location>
        <begin position="159"/>
        <end position="260"/>
    </location>
</feature>
<feature type="compositionally biased region" description="Low complexity" evidence="1">
    <location>
        <begin position="722"/>
        <end position="733"/>
    </location>
</feature>
<gene>
    <name evidence="2" type="ORF">PHYSODRAFT_326673</name>
</gene>
<feature type="compositionally biased region" description="Polar residues" evidence="1">
    <location>
        <begin position="754"/>
        <end position="767"/>
    </location>
</feature>
<keyword evidence="3" id="KW-1185">Reference proteome</keyword>
<dbReference type="Proteomes" id="UP000002640">
    <property type="component" value="Unassembled WGS sequence"/>
</dbReference>
<accession>G4YXX9</accession>
<dbReference type="RefSeq" id="XP_009520970.1">
    <property type="nucleotide sequence ID" value="XM_009522675.1"/>
</dbReference>
<feature type="compositionally biased region" description="Low complexity" evidence="1">
    <location>
        <begin position="159"/>
        <end position="190"/>
    </location>
</feature>
<dbReference type="InParanoid" id="G4YXX9"/>
<proteinExistence type="predicted"/>
<feature type="region of interest" description="Disordered" evidence="1">
    <location>
        <begin position="73"/>
        <end position="117"/>
    </location>
</feature>
<feature type="compositionally biased region" description="Low complexity" evidence="1">
    <location>
        <begin position="220"/>
        <end position="239"/>
    </location>
</feature>
<feature type="region of interest" description="Disordered" evidence="1">
    <location>
        <begin position="682"/>
        <end position="779"/>
    </location>
</feature>
<sequence>MSSSAEPPPNEYGSAAMFELRTGVTQRRALKRRARCPSKLCCKAAHARDWTLERRLRRKERSQHYSHSTASSAFGILFPTTPRHDKRRHASSARCQQEDSRALSLSVSPQASSQWHSDPSAAALYVQAAMGTRPVSEDGSGGGVGVGVGAATSKASAASSASLPTGSSGANAGATTKPAAAAATTNGAAPVHLQRLGSNNSKPQTDATTSHRRPESESNLRASSSSVSGGRVASASSRLGGRRRAETDNHMRSSLPPTLNTSDVVLDRRLLHKYEQVNQEIERIVRASQMEQQYSAAGDAVSANQVKSELRQAKKSSAQMIHAQKELLDKMEKQERGGFRRVFTINKAAKMAKLRTKLCEKLSESVLVDEELQRLERQSTALSSTTLGTITRNGTAVVNVSNVHGGGANSFASANNFSSSFANTGNSVFSMSVTGLSSLDETRDVSGSESSGPLPTLRMSSGWEDAQEELLMLEREKEDILNNLFQTVDMPHVLDLHARIASFSSEIKAVASVKKQADRVEELYRKALHLLRVALAAVVSPNYSGSIREFAVSSYPLAVEAGHLIEQACHVIQPEARRKYDVFAAELTHVRPPKFPQPVSDFARRSRTHYDPHSALSIEGMRNLHAAENVLILLQRLVIQKLEGIEKWQAKLTKDQEAAESAHAQMETRLQEQVAVLARSVSEVESKEARGDEEEGAGKWGQGEGKQVEIDVGSHEPSSSQLAGGAEAEPLGGSRRCRRQANRIERGSPPSKKLNVSSPAEPTSAVDSTAWDATSDVPS</sequence>
<reference evidence="2 3" key="1">
    <citation type="journal article" date="2006" name="Science">
        <title>Phytophthora genome sequences uncover evolutionary origins and mechanisms of pathogenesis.</title>
        <authorList>
            <person name="Tyler B.M."/>
            <person name="Tripathy S."/>
            <person name="Zhang X."/>
            <person name="Dehal P."/>
            <person name="Jiang R.H."/>
            <person name="Aerts A."/>
            <person name="Arredondo F.D."/>
            <person name="Baxter L."/>
            <person name="Bensasson D."/>
            <person name="Beynon J.L."/>
            <person name="Chapman J."/>
            <person name="Damasceno C.M."/>
            <person name="Dorrance A.E."/>
            <person name="Dou D."/>
            <person name="Dickerman A.W."/>
            <person name="Dubchak I.L."/>
            <person name="Garbelotto M."/>
            <person name="Gijzen M."/>
            <person name="Gordon S.G."/>
            <person name="Govers F."/>
            <person name="Grunwald N.J."/>
            <person name="Huang W."/>
            <person name="Ivors K.L."/>
            <person name="Jones R.W."/>
            <person name="Kamoun S."/>
            <person name="Krampis K."/>
            <person name="Lamour K.H."/>
            <person name="Lee M.K."/>
            <person name="McDonald W.H."/>
            <person name="Medina M."/>
            <person name="Meijer H.J."/>
            <person name="Nordberg E.K."/>
            <person name="Maclean D.J."/>
            <person name="Ospina-Giraldo M.D."/>
            <person name="Morris P.F."/>
            <person name="Phuntumart V."/>
            <person name="Putnam N.H."/>
            <person name="Rash S."/>
            <person name="Rose J.K."/>
            <person name="Sakihama Y."/>
            <person name="Salamov A.A."/>
            <person name="Savidor A."/>
            <person name="Scheuring C.F."/>
            <person name="Smith B.M."/>
            <person name="Sobral B.W."/>
            <person name="Terry A."/>
            <person name="Torto-Alalibo T.A."/>
            <person name="Win J."/>
            <person name="Xu Z."/>
            <person name="Zhang H."/>
            <person name="Grigoriev I.V."/>
            <person name="Rokhsar D.S."/>
            <person name="Boore J.L."/>
        </authorList>
    </citation>
    <scope>NUCLEOTIDE SEQUENCE [LARGE SCALE GENOMIC DNA]</scope>
    <source>
        <strain evidence="2 3">P6497</strain>
    </source>
</reference>
<name>G4YXX9_PHYSP</name>
<organism evidence="2 3">
    <name type="scientific">Phytophthora sojae (strain P6497)</name>
    <name type="common">Soybean stem and root rot agent</name>
    <name type="synonym">Phytophthora megasperma f. sp. glycines</name>
    <dbReference type="NCBI Taxonomy" id="1094619"/>
    <lineage>
        <taxon>Eukaryota</taxon>
        <taxon>Sar</taxon>
        <taxon>Stramenopiles</taxon>
        <taxon>Oomycota</taxon>
        <taxon>Peronosporomycetes</taxon>
        <taxon>Peronosporales</taxon>
        <taxon>Peronosporaceae</taxon>
        <taxon>Phytophthora</taxon>
    </lineage>
</organism>
<dbReference type="AlphaFoldDB" id="G4YXX9"/>
<feature type="region of interest" description="Disordered" evidence="1">
    <location>
        <begin position="440"/>
        <end position="459"/>
    </location>
</feature>
<evidence type="ECO:0000256" key="1">
    <source>
        <dbReference type="SAM" id="MobiDB-lite"/>
    </source>
</evidence>
<feature type="compositionally biased region" description="Polar residues" evidence="1">
    <location>
        <begin position="103"/>
        <end position="117"/>
    </location>
</feature>
<dbReference type="EMBL" id="JH159152">
    <property type="protein sequence ID" value="EGZ25682.1"/>
    <property type="molecule type" value="Genomic_DNA"/>
</dbReference>
<evidence type="ECO:0000313" key="3">
    <source>
        <dbReference type="Proteomes" id="UP000002640"/>
    </source>
</evidence>
<evidence type="ECO:0000313" key="2">
    <source>
        <dbReference type="EMBL" id="EGZ25682.1"/>
    </source>
</evidence>
<dbReference type="GeneID" id="20645474"/>
<protein>
    <submittedName>
        <fullName evidence="2">Uncharacterized protein</fullName>
    </submittedName>
</protein>
<dbReference type="KEGG" id="psoj:PHYSODRAFT_326673"/>
<dbReference type="SMR" id="G4YXX9"/>